<dbReference type="InterPro" id="IPR035985">
    <property type="entry name" value="Ubiquitin-activating_enz"/>
</dbReference>
<dbReference type="EMBL" id="KZ819321">
    <property type="protein sequence ID" value="PWN23590.1"/>
    <property type="molecule type" value="Genomic_DNA"/>
</dbReference>
<evidence type="ECO:0000313" key="7">
    <source>
        <dbReference type="EMBL" id="PWN23590.1"/>
    </source>
</evidence>
<protein>
    <recommendedName>
        <fullName evidence="3">NEDD8-activating enzyme E1 regulatory subunit</fullName>
    </recommendedName>
</protein>
<evidence type="ECO:0000259" key="6">
    <source>
        <dbReference type="Pfam" id="PF00899"/>
    </source>
</evidence>
<sequence length="670" mass="72199">MSQDDQQQQPQLSALESDPQAHDQADGIEAVGQIVEASRSRPDARTQRYDRQLRLWASSGQASLESANVLLIGATHLGAQVLKNLILPGIGSFTVLDGQKVGEYDVGNNFFVDPASEGQSRAEEVTRNLAELNPSVISKARMADPSQLLEQDPSWFTSFSLIIAANQPVDVLRPLADLVWGQDRGTCVPLMSVRGAGMAGEVRIQIKEMGVIETHPASTVDLRLTSPWPELSAYASAYDIEDRDAMAHSHIPFVIILLRALENWKSQHGGSLPSPSSDRKPFTDTINAMRDPSNLDLENFDEAVAALGQNLWRPVSAGRSIAEDIQALLDDSRCDTVTAKSTNFWLLVRALRSFVAATTTATPSGGGGLLPLAGSLPDFKATSSGYVEIQRLYKEKARKDLSGLKGHLRAVLEEVGLPASAIGDEEVESFAKHAGFLKFVKGKSFKESLEQPARETIAMAFMDPINPSTIQHHAAFLAVDAFYGKQHRFPGSSKAFSDSIVGSSSHVRHSSNGSSEAESSGGSRIRSAPPRGFSEPEKKRQRSNSPYTTSRESTAQDDDGDSQMKESVKVNGGDGEEGTVDFAADEEACLKEAQAVMSHLAIEDEDQIEAVEDAVKEMVRSGHGDIASTASLLGGVAAQEAIKIITKQYIPLEGTAVYDGIKQAIGAFRL</sequence>
<feature type="compositionally biased region" description="Basic and acidic residues" evidence="5">
    <location>
        <begin position="38"/>
        <end position="47"/>
    </location>
</feature>
<evidence type="ECO:0000256" key="2">
    <source>
        <dbReference type="ARBA" id="ARBA00006868"/>
    </source>
</evidence>
<keyword evidence="4" id="KW-0833">Ubl conjugation pathway</keyword>
<dbReference type="AlphaFoldDB" id="A0A316UEF2"/>
<proteinExistence type="inferred from homology"/>
<dbReference type="STRING" id="1684307.A0A316UEF2"/>
<feature type="compositionally biased region" description="Low complexity" evidence="5">
    <location>
        <begin position="499"/>
        <end position="528"/>
    </location>
</feature>
<name>A0A316UEF2_9BASI</name>
<gene>
    <name evidence="7" type="ORF">BCV69DRAFT_279520</name>
</gene>
<evidence type="ECO:0000256" key="3">
    <source>
        <dbReference type="ARBA" id="ARBA00015407"/>
    </source>
</evidence>
<dbReference type="InterPro" id="IPR000594">
    <property type="entry name" value="ThiF_NAD_FAD-bd"/>
</dbReference>
<dbReference type="PANTHER" id="PTHR10953">
    <property type="entry name" value="UBIQUITIN-ACTIVATING ENZYME E1"/>
    <property type="match status" value="1"/>
</dbReference>
<dbReference type="FunFam" id="3.40.50.720:FF:000475">
    <property type="entry name" value="NEDD8-activating enzyme E1 regulatory subunit"/>
    <property type="match status" value="1"/>
</dbReference>
<evidence type="ECO:0000256" key="1">
    <source>
        <dbReference type="ARBA" id="ARBA00005032"/>
    </source>
</evidence>
<dbReference type="OrthoDB" id="1708823at2759"/>
<dbReference type="GO" id="GO:0045116">
    <property type="term" value="P:protein neddylation"/>
    <property type="evidence" value="ECO:0007669"/>
    <property type="project" value="TreeGrafter"/>
</dbReference>
<organism evidence="7 8">
    <name type="scientific">Pseudomicrostroma glucosiphilum</name>
    <dbReference type="NCBI Taxonomy" id="1684307"/>
    <lineage>
        <taxon>Eukaryota</taxon>
        <taxon>Fungi</taxon>
        <taxon>Dikarya</taxon>
        <taxon>Basidiomycota</taxon>
        <taxon>Ustilaginomycotina</taxon>
        <taxon>Exobasidiomycetes</taxon>
        <taxon>Microstromatales</taxon>
        <taxon>Microstromatales incertae sedis</taxon>
        <taxon>Pseudomicrostroma</taxon>
    </lineage>
</organism>
<evidence type="ECO:0000256" key="4">
    <source>
        <dbReference type="ARBA" id="ARBA00022786"/>
    </source>
</evidence>
<evidence type="ECO:0000313" key="8">
    <source>
        <dbReference type="Proteomes" id="UP000245942"/>
    </source>
</evidence>
<comment type="similarity">
    <text evidence="2">Belongs to the ubiquitin-activating E1 family. ULA1 subfamily.</text>
</comment>
<evidence type="ECO:0000256" key="5">
    <source>
        <dbReference type="SAM" id="MobiDB-lite"/>
    </source>
</evidence>
<dbReference type="Proteomes" id="UP000245942">
    <property type="component" value="Unassembled WGS sequence"/>
</dbReference>
<dbReference type="GeneID" id="37013014"/>
<reference evidence="7 8" key="1">
    <citation type="journal article" date="2018" name="Mol. Biol. Evol.">
        <title>Broad Genomic Sampling Reveals a Smut Pathogenic Ancestry of the Fungal Clade Ustilaginomycotina.</title>
        <authorList>
            <person name="Kijpornyongpan T."/>
            <person name="Mondo S.J."/>
            <person name="Barry K."/>
            <person name="Sandor L."/>
            <person name="Lee J."/>
            <person name="Lipzen A."/>
            <person name="Pangilinan J."/>
            <person name="LaButti K."/>
            <person name="Hainaut M."/>
            <person name="Henrissat B."/>
            <person name="Grigoriev I.V."/>
            <person name="Spatafora J.W."/>
            <person name="Aime M.C."/>
        </authorList>
    </citation>
    <scope>NUCLEOTIDE SEQUENCE [LARGE SCALE GENOMIC DNA]</scope>
    <source>
        <strain evidence="7 8">MCA 4718</strain>
    </source>
</reference>
<dbReference type="PANTHER" id="PTHR10953:SF29">
    <property type="entry name" value="NEDD8-ACTIVATING ENZYME E1 REGULATORY SUBUNIT"/>
    <property type="match status" value="1"/>
</dbReference>
<dbReference type="GO" id="GO:0005737">
    <property type="term" value="C:cytoplasm"/>
    <property type="evidence" value="ECO:0007669"/>
    <property type="project" value="TreeGrafter"/>
</dbReference>
<dbReference type="GO" id="GO:0019781">
    <property type="term" value="F:NEDD8 activating enzyme activity"/>
    <property type="evidence" value="ECO:0007669"/>
    <property type="project" value="TreeGrafter"/>
</dbReference>
<feature type="region of interest" description="Disordered" evidence="5">
    <location>
        <begin position="1"/>
        <end position="47"/>
    </location>
</feature>
<dbReference type="Pfam" id="PF00899">
    <property type="entry name" value="ThiF"/>
    <property type="match status" value="1"/>
</dbReference>
<accession>A0A316UEF2</accession>
<feature type="region of interest" description="Disordered" evidence="5">
    <location>
        <begin position="494"/>
        <end position="579"/>
    </location>
</feature>
<feature type="compositionally biased region" description="Polar residues" evidence="5">
    <location>
        <begin position="543"/>
        <end position="553"/>
    </location>
</feature>
<dbReference type="InterPro" id="IPR045886">
    <property type="entry name" value="ThiF/MoeB/HesA"/>
</dbReference>
<feature type="domain" description="THIF-type NAD/FAD binding fold" evidence="6">
    <location>
        <begin position="49"/>
        <end position="664"/>
    </location>
</feature>
<feature type="compositionally biased region" description="Low complexity" evidence="5">
    <location>
        <begin position="1"/>
        <end position="11"/>
    </location>
</feature>
<dbReference type="Gene3D" id="3.40.50.720">
    <property type="entry name" value="NAD(P)-binding Rossmann-like Domain"/>
    <property type="match status" value="2"/>
</dbReference>
<comment type="pathway">
    <text evidence="1">Protein modification; protein neddylation.</text>
</comment>
<keyword evidence="8" id="KW-1185">Reference proteome</keyword>
<dbReference type="RefSeq" id="XP_025350750.1">
    <property type="nucleotide sequence ID" value="XM_025491280.1"/>
</dbReference>
<dbReference type="SUPFAM" id="SSF69572">
    <property type="entry name" value="Activating enzymes of the ubiquitin-like proteins"/>
    <property type="match status" value="1"/>
</dbReference>